<reference evidence="2" key="2">
    <citation type="journal article" date="2023" name="Nat. Commun.">
        <title>Structure and proposed DNA delivery mechanism of a marine roseophage.</title>
        <authorList>
            <person name="Huang Y."/>
            <person name="Sun H."/>
            <person name="Wei S."/>
            <person name="Cai L."/>
            <person name="Liu L."/>
            <person name="Jiang Y."/>
            <person name="Xin J."/>
            <person name="Chen Z."/>
            <person name="Que Y."/>
            <person name="Kong Z."/>
            <person name="Li T."/>
            <person name="Yu H."/>
            <person name="Zhang J."/>
            <person name="Gu Y."/>
            <person name="Zheng Q."/>
            <person name="Li S."/>
            <person name="Zhang R."/>
            <person name="Xia N."/>
        </authorList>
    </citation>
    <scope>STRUCTURE BY ELECTRON MICROSCOPY (4.50 ANGSTROMS) OF 1-291</scope>
</reference>
<proteinExistence type="evidence at protein level"/>
<protein>
    <submittedName>
        <fullName evidence="1">Gene transfer agent</fullName>
    </submittedName>
</protein>
<accession>A0ACD6BAB6</accession>
<keyword evidence="2" id="KW-0002">3D-structure</keyword>
<reference evidence="1" key="1">
    <citation type="submission" date="2019-05" db="EMBL/GenBank/DDBJ databases">
        <title>A newly isolated roseophage represents a distinct member of Siphoviridae family.</title>
        <authorList>
            <person name="Cai L."/>
            <person name="Jiao N."/>
            <person name="Zhang R."/>
        </authorList>
    </citation>
    <scope>NUCLEOTIDE SEQUENCE</scope>
</reference>
<dbReference type="PDB" id="8GTC">
    <property type="method" value="EM"/>
    <property type="resolution" value="4.50 A"/>
    <property type="chains" value="P/Q/R=1-291"/>
</dbReference>
<evidence type="ECO:0007829" key="2">
    <source>
        <dbReference type="PDB" id="8GTC"/>
    </source>
</evidence>
<accession>A0A4Y6E762</accession>
<evidence type="ECO:0000313" key="1">
    <source>
        <dbReference type="EMBL" id="QDF14262.1"/>
    </source>
</evidence>
<gene>
    <name evidence="1" type="ORF">vBDshSR4C_014</name>
</gene>
<organism evidence="1">
    <name type="scientific">Dinoroseobacter phage vB_DshS-R4C</name>
    <dbReference type="NCBI Taxonomy" id="2590919"/>
    <lineage>
        <taxon>Viruses</taxon>
        <taxon>Duplodnaviria</taxon>
        <taxon>Heunggongvirae</taxon>
        <taxon>Uroviricota</taxon>
        <taxon>Caudoviricetes</taxon>
    </lineage>
</organism>
<dbReference type="EMBL" id="MK882925">
    <property type="protein sequence ID" value="QDF14262.1"/>
    <property type="molecule type" value="Genomic_DNA"/>
</dbReference>
<name>A0ACD6BAB6_9CAUD</name>
<sequence length="291" mass="31022">MTDYTDHLATGCTTLARCYILTRRDGVVMGFTDHDRDIDLDGTRCAAGAALDASTAARSLGITPDDMDAGGALSADAITEADLRAGRYDGAQVEVWEVNWTDPAVRGRLGVYTIGQVERGPLAFRAELRTRPALWNRPEGRIHTALCDVDRLGDHRCKLALGPWQSAATVIEADGADLIVSGLDETASNIFDRGVLDWTGGANAGTGSDIRVARPVAGGVRVSLWSAPPFPITAGDTANATVGCDRTADTCRNRFDNLANFRGFPLMPGESFISEYARPGDPDQSGGSRYD</sequence>